<evidence type="ECO:0000313" key="1">
    <source>
        <dbReference type="EMBL" id="MBU5628197.1"/>
    </source>
</evidence>
<proteinExistence type="predicted"/>
<dbReference type="RefSeq" id="WP_216633473.1">
    <property type="nucleotide sequence ID" value="NZ_JAHLQN010000001.1"/>
</dbReference>
<accession>A0ABS6FDG7</accession>
<reference evidence="1 2" key="1">
    <citation type="submission" date="2021-06" db="EMBL/GenBank/DDBJ databases">
        <authorList>
            <person name="Sun Q."/>
            <person name="Li D."/>
        </authorList>
    </citation>
    <scope>NUCLEOTIDE SEQUENCE [LARGE SCALE GENOMIC DNA]</scope>
    <source>
        <strain evidence="1 2">MSJ-2</strain>
    </source>
</reference>
<gene>
    <name evidence="1" type="ORF">KQI82_14900</name>
</gene>
<sequence>MAEKTLYTALGHFRCRNDGGGRRYPVILMDHREFGMDPQEMTLWTALCWRLTDQQRAEDFYEQLSNGMELFPRRSFSDCLDRLVTRGLVAKGSGTTDFDALYDLLGELYVVPISSSFPLKVVTFLKLLCSGTAPGSASALFRRDRRTEPERHIMALSRCAPLSTAELIRCAERDISATVGSQQTLALLYGDQETTSDNIVSEMRTAAACQSVTAAVANLYLRKQVIFERACA</sequence>
<organism evidence="1 2">
    <name type="scientific">Dysosmobacter acutus</name>
    <dbReference type="NCBI Taxonomy" id="2841504"/>
    <lineage>
        <taxon>Bacteria</taxon>
        <taxon>Bacillati</taxon>
        <taxon>Bacillota</taxon>
        <taxon>Clostridia</taxon>
        <taxon>Eubacteriales</taxon>
        <taxon>Oscillospiraceae</taxon>
        <taxon>Dysosmobacter</taxon>
    </lineage>
</organism>
<evidence type="ECO:0000313" key="2">
    <source>
        <dbReference type="Proteomes" id="UP000787672"/>
    </source>
</evidence>
<dbReference type="Proteomes" id="UP000787672">
    <property type="component" value="Unassembled WGS sequence"/>
</dbReference>
<dbReference type="EMBL" id="JAHLQN010000001">
    <property type="protein sequence ID" value="MBU5628197.1"/>
    <property type="molecule type" value="Genomic_DNA"/>
</dbReference>
<keyword evidence="2" id="KW-1185">Reference proteome</keyword>
<name>A0ABS6FDG7_9FIRM</name>
<protein>
    <submittedName>
        <fullName evidence="1">Uncharacterized protein</fullName>
    </submittedName>
</protein>
<comment type="caution">
    <text evidence="1">The sequence shown here is derived from an EMBL/GenBank/DDBJ whole genome shotgun (WGS) entry which is preliminary data.</text>
</comment>